<dbReference type="AlphaFoldDB" id="A0A8C5BUK7"/>
<organism evidence="4 5">
    <name type="scientific">Gadus morhua</name>
    <name type="common">Atlantic cod</name>
    <dbReference type="NCBI Taxonomy" id="8049"/>
    <lineage>
        <taxon>Eukaryota</taxon>
        <taxon>Metazoa</taxon>
        <taxon>Chordata</taxon>
        <taxon>Craniata</taxon>
        <taxon>Vertebrata</taxon>
        <taxon>Euteleostomi</taxon>
        <taxon>Actinopterygii</taxon>
        <taxon>Neopterygii</taxon>
        <taxon>Teleostei</taxon>
        <taxon>Neoteleostei</taxon>
        <taxon>Acanthomorphata</taxon>
        <taxon>Zeiogadaria</taxon>
        <taxon>Gadariae</taxon>
        <taxon>Gadiformes</taxon>
        <taxon>Gadoidei</taxon>
        <taxon>Gadidae</taxon>
        <taxon>Gadus</taxon>
    </lineage>
</organism>
<keyword evidence="2" id="KW-0560">Oxidoreductase</keyword>
<dbReference type="PRINTS" id="PR00081">
    <property type="entry name" value="GDHRDH"/>
</dbReference>
<dbReference type="Proteomes" id="UP000694546">
    <property type="component" value="Chromosome 5"/>
</dbReference>
<gene>
    <name evidence="4" type="primary">LOC115543796</name>
</gene>
<comment type="similarity">
    <text evidence="1 3">Belongs to the short-chain dehydrogenases/reductases (SDR) family.</text>
</comment>
<dbReference type="GO" id="GO:0016491">
    <property type="term" value="F:oxidoreductase activity"/>
    <property type="evidence" value="ECO:0007669"/>
    <property type="project" value="UniProtKB-KW"/>
</dbReference>
<name>A0A8C5BUK7_GADMO</name>
<dbReference type="PRINTS" id="PR00080">
    <property type="entry name" value="SDRFAMILY"/>
</dbReference>
<dbReference type="Pfam" id="PF00106">
    <property type="entry name" value="adh_short"/>
    <property type="match status" value="1"/>
</dbReference>
<dbReference type="Ensembl" id="ENSGMOT00000033435.1">
    <property type="protein sequence ID" value="ENSGMOP00000051257.1"/>
    <property type="gene ID" value="ENSGMOG00000006936.2"/>
</dbReference>
<evidence type="ECO:0000313" key="4">
    <source>
        <dbReference type="Ensembl" id="ENSGMOP00000051257.1"/>
    </source>
</evidence>
<sequence length="283" mass="30766">ATRRPSCLSPPCLSPPCLSPPVWGNTGIGRATALRLAGLGARVVLACRNQDKAREAVTGSTDVVYMLLDLGSFRSVRSFAESFLKAEKRLDLLINNAGLLTTDGFGIEFGVNHLGHFLLTNLLLERLQEGGGGRVVTLSSIAYRWGHIDFQVGDLNACLFFSAYCNSKLCNVLFTLHLAKRLQGSKVTCYSVHPGETSPKAQLCFHVLVLRRVVPIARLLFLDPATGAQTTLHCALQEGIEPFSGRHFSCCAVEELTPRGRDHAVAQRLWEVSEQLCGLSSTS</sequence>
<dbReference type="SUPFAM" id="SSF51735">
    <property type="entry name" value="NAD(P)-binding Rossmann-fold domains"/>
    <property type="match status" value="1"/>
</dbReference>
<proteinExistence type="inferred from homology"/>
<dbReference type="PANTHER" id="PTHR43157:SF44">
    <property type="entry name" value="DEHYDROGENASE_REDUCTASE SDR FAMILY MEMBER 13"/>
    <property type="match status" value="1"/>
</dbReference>
<reference evidence="4" key="2">
    <citation type="submission" date="2025-09" db="UniProtKB">
        <authorList>
            <consortium name="Ensembl"/>
        </authorList>
    </citation>
    <scope>IDENTIFICATION</scope>
</reference>
<accession>A0A8C5BUK7</accession>
<dbReference type="PANTHER" id="PTHR43157">
    <property type="entry name" value="PHOSPHATIDYLINOSITOL-GLYCAN BIOSYNTHESIS CLASS F PROTEIN-RELATED"/>
    <property type="match status" value="1"/>
</dbReference>
<evidence type="ECO:0000256" key="1">
    <source>
        <dbReference type="ARBA" id="ARBA00006484"/>
    </source>
</evidence>
<dbReference type="InterPro" id="IPR002347">
    <property type="entry name" value="SDR_fam"/>
</dbReference>
<protein>
    <submittedName>
        <fullName evidence="4">Dehydrogenase/reductase SDR family member 13-like</fullName>
    </submittedName>
</protein>
<evidence type="ECO:0000256" key="3">
    <source>
        <dbReference type="RuleBase" id="RU000363"/>
    </source>
</evidence>
<keyword evidence="5" id="KW-1185">Reference proteome</keyword>
<dbReference type="GeneTree" id="ENSGT00940000155599"/>
<dbReference type="Gene3D" id="3.40.50.720">
    <property type="entry name" value="NAD(P)-binding Rossmann-like Domain"/>
    <property type="match status" value="1"/>
</dbReference>
<evidence type="ECO:0000313" key="5">
    <source>
        <dbReference type="Proteomes" id="UP000694546"/>
    </source>
</evidence>
<evidence type="ECO:0000256" key="2">
    <source>
        <dbReference type="ARBA" id="ARBA00023002"/>
    </source>
</evidence>
<reference evidence="4" key="1">
    <citation type="submission" date="2025-08" db="UniProtKB">
        <authorList>
            <consortium name="Ensembl"/>
        </authorList>
    </citation>
    <scope>IDENTIFICATION</scope>
</reference>
<dbReference type="InterPro" id="IPR036291">
    <property type="entry name" value="NAD(P)-bd_dom_sf"/>
</dbReference>